<reference evidence="2 3" key="1">
    <citation type="submission" date="2016-03" db="EMBL/GenBank/DDBJ databases">
        <title>Niastella vici sp. nov., isolated from farmland soil.</title>
        <authorList>
            <person name="Chen L."/>
            <person name="Wang D."/>
            <person name="Yang S."/>
            <person name="Wang G."/>
        </authorList>
    </citation>
    <scope>NUCLEOTIDE SEQUENCE [LARGE SCALE GENOMIC DNA]</scope>
    <source>
        <strain evidence="2 3">DJ57</strain>
    </source>
</reference>
<evidence type="ECO:0008006" key="4">
    <source>
        <dbReference type="Google" id="ProtNLM"/>
    </source>
</evidence>
<dbReference type="OrthoDB" id="622493at2"/>
<comment type="caution">
    <text evidence="2">The sequence shown here is derived from an EMBL/GenBank/DDBJ whole genome shotgun (WGS) entry which is preliminary data.</text>
</comment>
<dbReference type="EMBL" id="LVYD01000058">
    <property type="protein sequence ID" value="OQP60938.1"/>
    <property type="molecule type" value="Genomic_DNA"/>
</dbReference>
<dbReference type="Proteomes" id="UP000192796">
    <property type="component" value="Unassembled WGS sequence"/>
</dbReference>
<evidence type="ECO:0000313" key="2">
    <source>
        <dbReference type="EMBL" id="OQP60938.1"/>
    </source>
</evidence>
<keyword evidence="3" id="KW-1185">Reference proteome</keyword>
<gene>
    <name evidence="2" type="ORF">A3860_04195</name>
</gene>
<evidence type="ECO:0000256" key="1">
    <source>
        <dbReference type="SAM" id="SignalP"/>
    </source>
</evidence>
<feature type="chain" id="PRO_5012258094" description="DUF5118 domain-containing protein" evidence="1">
    <location>
        <begin position="23"/>
        <end position="414"/>
    </location>
</feature>
<dbReference type="AlphaFoldDB" id="A0A1V9FRI4"/>
<protein>
    <recommendedName>
        <fullName evidence="4">DUF5118 domain-containing protein</fullName>
    </recommendedName>
</protein>
<organism evidence="2 3">
    <name type="scientific">Niastella vici</name>
    <dbReference type="NCBI Taxonomy" id="1703345"/>
    <lineage>
        <taxon>Bacteria</taxon>
        <taxon>Pseudomonadati</taxon>
        <taxon>Bacteroidota</taxon>
        <taxon>Chitinophagia</taxon>
        <taxon>Chitinophagales</taxon>
        <taxon>Chitinophagaceae</taxon>
        <taxon>Niastella</taxon>
    </lineage>
</organism>
<evidence type="ECO:0000313" key="3">
    <source>
        <dbReference type="Proteomes" id="UP000192796"/>
    </source>
</evidence>
<dbReference type="STRING" id="1703345.A3860_04195"/>
<feature type="signal peptide" evidence="1">
    <location>
        <begin position="1"/>
        <end position="22"/>
    </location>
</feature>
<sequence>MKTRPYLLAVLCLLINEITSFAQTVPPISGWDLDEKSGSYTLKPKVPGDTKEFIYEIMPVVKIDGQSVDEWFGGAIDKDIKESGFTLPASSGKRNISTNQTIFSYSSELTDKKGKAWYVTYIGYQVGNGENRMARVMSSPDVKYYSTYMRPVADHIGQLEKLDASAAAAGKLTRATPTHTRQEVKAAPVAVQSEPIPERGLKSQEINGILIHLEYNTTSDGKMVRIYKPYLVLNDGSIYSEPVISPYSLDVEQSKQKEPKKWGTWKLKNNSFMVEWTARNETEKWFKNWFWATPSQKEEKLDGSFMTVNGIDNDGLKSYEKATTSKYIAFNNSGQFTITGSDNNSNAAVPSSEFNKKNEAGTYTLNDYSIELHFNNGTVIRRIFYFYLQGKTHFGVGNSVYSPKQYAEASTTSN</sequence>
<name>A0A1V9FRI4_9BACT</name>
<accession>A0A1V9FRI4</accession>
<keyword evidence="1" id="KW-0732">Signal</keyword>
<dbReference type="RefSeq" id="WP_081150961.1">
    <property type="nucleotide sequence ID" value="NZ_LVYD01000058.1"/>
</dbReference>
<proteinExistence type="predicted"/>